<protein>
    <submittedName>
        <fullName evidence="2">Uncharacterized protein</fullName>
    </submittedName>
</protein>
<dbReference type="RefSeq" id="WP_149680786.1">
    <property type="nucleotide sequence ID" value="NZ_CP178397.1"/>
</dbReference>
<sequence length="124" mass="13277">MIALLLFAALQVPAAETPPADWTALPLLPLPENAGERITYARAEVAAGRCKADPLPDGRSQVVAPVALLLAADGTVRRALPQAIDCPTVEQYTAGYVSTMVRTGTVRTASLRPGWYKATITYQW</sequence>
<dbReference type="EMBL" id="WSUT01000005">
    <property type="protein sequence ID" value="MWC45168.1"/>
    <property type="molecule type" value="Genomic_DNA"/>
</dbReference>
<evidence type="ECO:0000313" key="2">
    <source>
        <dbReference type="EMBL" id="SDE67958.1"/>
    </source>
</evidence>
<dbReference type="EMBL" id="FNBI01000001">
    <property type="protein sequence ID" value="SDE67958.1"/>
    <property type="molecule type" value="Genomic_DNA"/>
</dbReference>
<organism evidence="2 3">
    <name type="scientific">Sphingomonas carotinifaciens</name>
    <dbReference type="NCBI Taxonomy" id="1166323"/>
    <lineage>
        <taxon>Bacteria</taxon>
        <taxon>Pseudomonadati</taxon>
        <taxon>Pseudomonadota</taxon>
        <taxon>Alphaproteobacteria</taxon>
        <taxon>Sphingomonadales</taxon>
        <taxon>Sphingomonadaceae</taxon>
        <taxon>Sphingomonas</taxon>
    </lineage>
</organism>
<evidence type="ECO:0000313" key="3">
    <source>
        <dbReference type="Proteomes" id="UP000323502"/>
    </source>
</evidence>
<accession>A0A1G7EW95</accession>
<evidence type="ECO:0000313" key="1">
    <source>
        <dbReference type="EMBL" id="MWC45168.1"/>
    </source>
</evidence>
<reference evidence="2 3" key="1">
    <citation type="submission" date="2016-10" db="EMBL/GenBank/DDBJ databases">
        <authorList>
            <person name="Varghese N."/>
            <person name="Submissions S."/>
        </authorList>
    </citation>
    <scope>NUCLEOTIDE SEQUENCE [LARGE SCALE GENOMIC DNA]</scope>
    <source>
        <strain evidence="2 3">S7-754</strain>
    </source>
</reference>
<name>A0A1G7EW95_9SPHN</name>
<dbReference type="Proteomes" id="UP000323502">
    <property type="component" value="Unassembled WGS sequence"/>
</dbReference>
<reference evidence="1 4" key="2">
    <citation type="submission" date="2019-12" db="EMBL/GenBank/DDBJ databases">
        <authorList>
            <person name="Zheng J."/>
        </authorList>
    </citation>
    <scope>NUCLEOTIDE SEQUENCE [LARGE SCALE GENOMIC DNA]</scope>
    <source>
        <strain evidence="1 4">DSM 27347</strain>
    </source>
</reference>
<gene>
    <name evidence="1" type="ORF">GQR91_16245</name>
    <name evidence="2" type="ORF">SAMN05216557_101129</name>
</gene>
<evidence type="ECO:0000313" key="4">
    <source>
        <dbReference type="Proteomes" id="UP000436801"/>
    </source>
</evidence>
<proteinExistence type="predicted"/>
<dbReference type="OrthoDB" id="7472509at2"/>
<dbReference type="AlphaFoldDB" id="A0A1G7EW95"/>
<keyword evidence="3" id="KW-1185">Reference proteome</keyword>
<dbReference type="Proteomes" id="UP000436801">
    <property type="component" value="Unassembled WGS sequence"/>
</dbReference>